<keyword evidence="2" id="KW-1185">Reference proteome</keyword>
<dbReference type="EMBL" id="CP000237">
    <property type="protein sequence ID" value="ABD46064.1"/>
    <property type="molecule type" value="Genomic_DNA"/>
</dbReference>
<sequence length="58" mass="6735">MSRLLLSENWFDGSWATTMDIRSDKVAQAVLSWRDASYVVIPDTQPVLCHFMLIFEDK</sequence>
<gene>
    <name evidence="1" type="ordered locus">NSE_0187</name>
</gene>
<dbReference type="STRING" id="222891.NSE_0187"/>
<name>Q2GEL4_EHRS3</name>
<accession>Q2GEL4</accession>
<dbReference type="KEGG" id="nse:NSE_0187"/>
<dbReference type="Proteomes" id="UP000001942">
    <property type="component" value="Chromosome"/>
</dbReference>
<proteinExistence type="predicted"/>
<protein>
    <submittedName>
        <fullName evidence="1">Uncharacterized protein</fullName>
    </submittedName>
</protein>
<organism evidence="1 2">
    <name type="scientific">Ehrlichia sennetsu (strain ATCC VR-367 / Miyayama)</name>
    <name type="common">Neorickettsia sennetsu</name>
    <dbReference type="NCBI Taxonomy" id="222891"/>
    <lineage>
        <taxon>Bacteria</taxon>
        <taxon>Pseudomonadati</taxon>
        <taxon>Pseudomonadota</taxon>
        <taxon>Alphaproteobacteria</taxon>
        <taxon>Rickettsiales</taxon>
        <taxon>Anaplasmataceae</taxon>
        <taxon>Ehrlichia</taxon>
    </lineage>
</organism>
<dbReference type="HOGENOM" id="CLU_2974771_0_0_5"/>
<evidence type="ECO:0000313" key="1">
    <source>
        <dbReference type="EMBL" id="ABD46064.1"/>
    </source>
</evidence>
<reference evidence="1 2" key="1">
    <citation type="journal article" date="2006" name="PLoS Genet.">
        <title>Comparative genomics of emerging human ehrlichiosis agents.</title>
        <authorList>
            <person name="Dunning Hotopp J.C."/>
            <person name="Lin M."/>
            <person name="Madupu R."/>
            <person name="Crabtree J."/>
            <person name="Angiuoli S.V."/>
            <person name="Eisen J.A."/>
            <person name="Seshadri R."/>
            <person name="Ren Q."/>
            <person name="Wu M."/>
            <person name="Utterback T.R."/>
            <person name="Smith S."/>
            <person name="Lewis M."/>
            <person name="Khouri H."/>
            <person name="Zhang C."/>
            <person name="Niu H."/>
            <person name="Lin Q."/>
            <person name="Ohashi N."/>
            <person name="Zhi N."/>
            <person name="Nelson W."/>
            <person name="Brinkac L.M."/>
            <person name="Dodson R.J."/>
            <person name="Rosovitz M.J."/>
            <person name="Sundaram J."/>
            <person name="Daugherty S.C."/>
            <person name="Davidsen T."/>
            <person name="Durkin A.S."/>
            <person name="Gwinn M."/>
            <person name="Haft D.H."/>
            <person name="Selengut J.D."/>
            <person name="Sullivan S.A."/>
            <person name="Zafar N."/>
            <person name="Zhou L."/>
            <person name="Benahmed F."/>
            <person name="Forberger H."/>
            <person name="Halpin R."/>
            <person name="Mulligan S."/>
            <person name="Robinson J."/>
            <person name="White O."/>
            <person name="Rikihisa Y."/>
            <person name="Tettelin H."/>
        </authorList>
    </citation>
    <scope>NUCLEOTIDE SEQUENCE [LARGE SCALE GENOMIC DNA]</scope>
    <source>
        <strain evidence="2">ATCC VR-367 / Miyayama</strain>
    </source>
</reference>
<evidence type="ECO:0000313" key="2">
    <source>
        <dbReference type="Proteomes" id="UP000001942"/>
    </source>
</evidence>
<dbReference type="AlphaFoldDB" id="Q2GEL4"/>